<evidence type="ECO:0000256" key="3">
    <source>
        <dbReference type="ARBA" id="ARBA00022553"/>
    </source>
</evidence>
<feature type="domain" description="Alpha-D-phosphohexomutase alpha/beta/alpha" evidence="10">
    <location>
        <begin position="258"/>
        <end position="364"/>
    </location>
</feature>
<dbReference type="InterPro" id="IPR016066">
    <property type="entry name" value="A-D-PHexomutase_CS"/>
</dbReference>
<evidence type="ECO:0000256" key="6">
    <source>
        <dbReference type="ARBA" id="ARBA00023235"/>
    </source>
</evidence>
<dbReference type="GO" id="GO:0005975">
    <property type="term" value="P:carbohydrate metabolic process"/>
    <property type="evidence" value="ECO:0007669"/>
    <property type="project" value="InterPro"/>
</dbReference>
<dbReference type="PANTHER" id="PTHR42946">
    <property type="entry name" value="PHOSPHOHEXOSE MUTASE"/>
    <property type="match status" value="1"/>
</dbReference>
<dbReference type="Gene3D" id="3.30.310.50">
    <property type="entry name" value="Alpha-D-phosphohexomutase, C-terminal domain"/>
    <property type="match status" value="1"/>
</dbReference>
<dbReference type="AlphaFoldDB" id="A0A381P6W1"/>
<dbReference type="SUPFAM" id="SSF55957">
    <property type="entry name" value="Phosphoglucomutase, C-terminal domain"/>
    <property type="match status" value="1"/>
</dbReference>
<dbReference type="InterPro" id="IPR005846">
    <property type="entry name" value="A-D-PHexomutase_a/b/a-III"/>
</dbReference>
<accession>A0A381P6W1</accession>
<dbReference type="InterPro" id="IPR036900">
    <property type="entry name" value="A-D-PHexomutase_C_sf"/>
</dbReference>
<dbReference type="InterPro" id="IPR024086">
    <property type="entry name" value="GlmM_arc-type"/>
</dbReference>
<dbReference type="InterPro" id="IPR005843">
    <property type="entry name" value="A-D-PHexomutase_C"/>
</dbReference>
<dbReference type="GO" id="GO:0005829">
    <property type="term" value="C:cytosol"/>
    <property type="evidence" value="ECO:0007669"/>
    <property type="project" value="TreeGrafter"/>
</dbReference>
<dbReference type="SUPFAM" id="SSF53738">
    <property type="entry name" value="Phosphoglucomutase, first 3 domains"/>
    <property type="match status" value="3"/>
</dbReference>
<evidence type="ECO:0000256" key="2">
    <source>
        <dbReference type="ARBA" id="ARBA00010231"/>
    </source>
</evidence>
<evidence type="ECO:0008006" key="12">
    <source>
        <dbReference type="Google" id="ProtNLM"/>
    </source>
</evidence>
<keyword evidence="6" id="KW-0413">Isomerase</keyword>
<dbReference type="PRINTS" id="PR00509">
    <property type="entry name" value="PGMPMM"/>
</dbReference>
<feature type="domain" description="Alpha-D-phosphohexomutase C-terminal" evidence="7">
    <location>
        <begin position="386"/>
        <end position="440"/>
    </location>
</feature>
<feature type="domain" description="Alpha-D-phosphohexomutase alpha/beta/alpha" evidence="8">
    <location>
        <begin position="5"/>
        <end position="125"/>
    </location>
</feature>
<name>A0A381P6W1_9ZZZZ</name>
<dbReference type="Pfam" id="PF02878">
    <property type="entry name" value="PGM_PMM_I"/>
    <property type="match status" value="1"/>
</dbReference>
<dbReference type="InterPro" id="IPR005845">
    <property type="entry name" value="A-D-PHexomutase_a/b/a-II"/>
</dbReference>
<evidence type="ECO:0000256" key="1">
    <source>
        <dbReference type="ARBA" id="ARBA00001946"/>
    </source>
</evidence>
<dbReference type="InterPro" id="IPR016055">
    <property type="entry name" value="A-D-PHexomutase_a/b/a-I/II/III"/>
</dbReference>
<evidence type="ECO:0000313" key="11">
    <source>
        <dbReference type="EMBL" id="SUZ62691.1"/>
    </source>
</evidence>
<evidence type="ECO:0000256" key="4">
    <source>
        <dbReference type="ARBA" id="ARBA00022723"/>
    </source>
</evidence>
<proteinExistence type="inferred from homology"/>
<sequence length="445" mass="49124">MLIQNISGVRGLVGTHLTPRKARRYAEAVHSLQPNGVIIVGRDSRPSGHEIVMGIVDKLIQLGRDVIDCGIVPTPTIQFLVGETDSAGGIMVTASHNPIEWNGLKFVREDGIFLYPKECEELFSFVDDHLKKEPSQANGMYWKDKNSIQKHIIHTVSLNCININRIRRRKFKVVIDAVNGAGAVALPAMLEALGCDVVPLNCEPSGEFTRGTEPLPENLTDLCQSVIANSADVGFAVDPDADRLAVVSEKGVPLGEEYTLVLAAEGYMKKMGTSETFVVNLSTSMALEKTAEKYKCRVERTPVGEINVVEKMIELKAKFGGEGNGGVILKEAHLGRDSLVGVTMVLNRMAQNKKPLSEIYSALPQFKIVKDKINLDDMDVESVLKNVREKYSDVETNDKDGLKFTWDDRWVHLRKSNTEPILRIYAEAPNNSEALNLVESVKSIL</sequence>
<dbReference type="InterPro" id="IPR050060">
    <property type="entry name" value="Phosphoglucosamine_mutase"/>
</dbReference>
<gene>
    <name evidence="11" type="ORF">METZ01_LOCUS15545</name>
</gene>
<dbReference type="GO" id="GO:0004615">
    <property type="term" value="F:phosphomannomutase activity"/>
    <property type="evidence" value="ECO:0007669"/>
    <property type="project" value="TreeGrafter"/>
</dbReference>
<dbReference type="InterPro" id="IPR005841">
    <property type="entry name" value="Alpha-D-phosphohexomutase_SF"/>
</dbReference>
<reference evidence="11" key="1">
    <citation type="submission" date="2018-05" db="EMBL/GenBank/DDBJ databases">
        <authorList>
            <person name="Lanie J.A."/>
            <person name="Ng W.-L."/>
            <person name="Kazmierczak K.M."/>
            <person name="Andrzejewski T.M."/>
            <person name="Davidsen T.M."/>
            <person name="Wayne K.J."/>
            <person name="Tettelin H."/>
            <person name="Glass J.I."/>
            <person name="Rusch D."/>
            <person name="Podicherti R."/>
            <person name="Tsui H.-C.T."/>
            <person name="Winkler M.E."/>
        </authorList>
    </citation>
    <scope>NUCLEOTIDE SEQUENCE</scope>
</reference>
<protein>
    <recommendedName>
        <fullName evidence="12">Phosphoglucosamine mutase</fullName>
    </recommendedName>
</protein>
<dbReference type="GO" id="GO:0000287">
    <property type="term" value="F:magnesium ion binding"/>
    <property type="evidence" value="ECO:0007669"/>
    <property type="project" value="InterPro"/>
</dbReference>
<dbReference type="GO" id="GO:0009252">
    <property type="term" value="P:peptidoglycan biosynthetic process"/>
    <property type="evidence" value="ECO:0007669"/>
    <property type="project" value="TreeGrafter"/>
</dbReference>
<keyword evidence="4" id="KW-0479">Metal-binding</keyword>
<evidence type="ECO:0000259" key="7">
    <source>
        <dbReference type="Pfam" id="PF00408"/>
    </source>
</evidence>
<dbReference type="Gene3D" id="3.40.120.10">
    <property type="entry name" value="Alpha-D-Glucose-1,6-Bisphosphate, subunit A, domain 3"/>
    <property type="match status" value="3"/>
</dbReference>
<evidence type="ECO:0000259" key="10">
    <source>
        <dbReference type="Pfam" id="PF02880"/>
    </source>
</evidence>
<evidence type="ECO:0000256" key="5">
    <source>
        <dbReference type="ARBA" id="ARBA00022842"/>
    </source>
</evidence>
<dbReference type="NCBIfam" id="TIGR03990">
    <property type="entry name" value="Arch_GlmM"/>
    <property type="match status" value="1"/>
</dbReference>
<dbReference type="GO" id="GO:0008966">
    <property type="term" value="F:phosphoglucosamine mutase activity"/>
    <property type="evidence" value="ECO:0007669"/>
    <property type="project" value="InterPro"/>
</dbReference>
<dbReference type="InterPro" id="IPR005844">
    <property type="entry name" value="A-D-PHexomutase_a/b/a-I"/>
</dbReference>
<dbReference type="PANTHER" id="PTHR42946:SF1">
    <property type="entry name" value="PHOSPHOGLUCOMUTASE (ALPHA-D-GLUCOSE-1,6-BISPHOSPHATE-DEPENDENT)"/>
    <property type="match status" value="1"/>
</dbReference>
<feature type="domain" description="Alpha-D-phosphohexomutase alpha/beta/alpha" evidence="9">
    <location>
        <begin position="160"/>
        <end position="251"/>
    </location>
</feature>
<evidence type="ECO:0000259" key="8">
    <source>
        <dbReference type="Pfam" id="PF02878"/>
    </source>
</evidence>
<evidence type="ECO:0000259" key="9">
    <source>
        <dbReference type="Pfam" id="PF02879"/>
    </source>
</evidence>
<dbReference type="PROSITE" id="PS00710">
    <property type="entry name" value="PGM_PMM"/>
    <property type="match status" value="1"/>
</dbReference>
<keyword evidence="3" id="KW-0597">Phosphoprotein</keyword>
<dbReference type="GO" id="GO:0006048">
    <property type="term" value="P:UDP-N-acetylglucosamine biosynthetic process"/>
    <property type="evidence" value="ECO:0007669"/>
    <property type="project" value="TreeGrafter"/>
</dbReference>
<dbReference type="EMBL" id="UINC01000887">
    <property type="protein sequence ID" value="SUZ62691.1"/>
    <property type="molecule type" value="Genomic_DNA"/>
</dbReference>
<organism evidence="11">
    <name type="scientific">marine metagenome</name>
    <dbReference type="NCBI Taxonomy" id="408172"/>
    <lineage>
        <taxon>unclassified sequences</taxon>
        <taxon>metagenomes</taxon>
        <taxon>ecological metagenomes</taxon>
    </lineage>
</organism>
<comment type="cofactor">
    <cofactor evidence="1">
        <name>Mg(2+)</name>
        <dbReference type="ChEBI" id="CHEBI:18420"/>
    </cofactor>
</comment>
<dbReference type="Pfam" id="PF02880">
    <property type="entry name" value="PGM_PMM_III"/>
    <property type="match status" value="1"/>
</dbReference>
<dbReference type="Pfam" id="PF00408">
    <property type="entry name" value="PGM_PMM_IV"/>
    <property type="match status" value="1"/>
</dbReference>
<keyword evidence="5" id="KW-0460">Magnesium</keyword>
<comment type="similarity">
    <text evidence="2">Belongs to the phosphohexose mutase family.</text>
</comment>
<dbReference type="Pfam" id="PF02879">
    <property type="entry name" value="PGM_PMM_II"/>
    <property type="match status" value="1"/>
</dbReference>